<reference evidence="2 3" key="1">
    <citation type="journal article" date="2019" name="Sci. Rep.">
        <title>Orb-weaving spider Araneus ventricosus genome elucidates the spidroin gene catalogue.</title>
        <authorList>
            <person name="Kono N."/>
            <person name="Nakamura H."/>
            <person name="Ohtoshi R."/>
            <person name="Moran D.A.P."/>
            <person name="Shinohara A."/>
            <person name="Yoshida Y."/>
            <person name="Fujiwara M."/>
            <person name="Mori M."/>
            <person name="Tomita M."/>
            <person name="Arakawa K."/>
        </authorList>
    </citation>
    <scope>NUCLEOTIDE SEQUENCE [LARGE SCALE GENOMIC DNA]</scope>
</reference>
<accession>A0A4Y2H6B1</accession>
<gene>
    <name evidence="2" type="ORF">AVEN_273031_1</name>
</gene>
<feature type="region of interest" description="Disordered" evidence="1">
    <location>
        <begin position="61"/>
        <end position="92"/>
    </location>
</feature>
<comment type="caution">
    <text evidence="2">The sequence shown here is derived from an EMBL/GenBank/DDBJ whole genome shotgun (WGS) entry which is preliminary data.</text>
</comment>
<dbReference type="AlphaFoldDB" id="A0A4Y2H6B1"/>
<sequence>MVTTAATLKERELWESQSKLWSPGWTDMELKTLPKLELFRNSVIQIVEKILTKELAIREPFKDGPRNFEPRSDDEDDAWAGTPSPNFRAAPAGGCLATTHDLGCSRPHTKRIFSEIGFRTCGPPVPRSRPYH</sequence>
<protein>
    <submittedName>
        <fullName evidence="2">Uncharacterized protein</fullName>
    </submittedName>
</protein>
<dbReference type="Proteomes" id="UP000499080">
    <property type="component" value="Unassembled WGS sequence"/>
</dbReference>
<name>A0A4Y2H6B1_ARAVE</name>
<evidence type="ECO:0000256" key="1">
    <source>
        <dbReference type="SAM" id="MobiDB-lite"/>
    </source>
</evidence>
<dbReference type="EMBL" id="BGPR01001751">
    <property type="protein sequence ID" value="GBM61097.1"/>
    <property type="molecule type" value="Genomic_DNA"/>
</dbReference>
<organism evidence="2 3">
    <name type="scientific">Araneus ventricosus</name>
    <name type="common">Orbweaver spider</name>
    <name type="synonym">Epeira ventricosa</name>
    <dbReference type="NCBI Taxonomy" id="182803"/>
    <lineage>
        <taxon>Eukaryota</taxon>
        <taxon>Metazoa</taxon>
        <taxon>Ecdysozoa</taxon>
        <taxon>Arthropoda</taxon>
        <taxon>Chelicerata</taxon>
        <taxon>Arachnida</taxon>
        <taxon>Araneae</taxon>
        <taxon>Araneomorphae</taxon>
        <taxon>Entelegynae</taxon>
        <taxon>Araneoidea</taxon>
        <taxon>Araneidae</taxon>
        <taxon>Araneus</taxon>
    </lineage>
</organism>
<keyword evidence="3" id="KW-1185">Reference proteome</keyword>
<evidence type="ECO:0000313" key="3">
    <source>
        <dbReference type="Proteomes" id="UP000499080"/>
    </source>
</evidence>
<proteinExistence type="predicted"/>
<evidence type="ECO:0000313" key="2">
    <source>
        <dbReference type="EMBL" id="GBM61097.1"/>
    </source>
</evidence>
<feature type="compositionally biased region" description="Basic and acidic residues" evidence="1">
    <location>
        <begin position="61"/>
        <end position="71"/>
    </location>
</feature>